<evidence type="ECO:0000256" key="2">
    <source>
        <dbReference type="ARBA" id="ARBA00022679"/>
    </source>
</evidence>
<dbReference type="Proteomes" id="UP000091897">
    <property type="component" value="Chromosome"/>
</dbReference>
<sequence length="338" mass="38037">MIEGHSVNQGGSIALILSARLGDTLFLMNVANNLRRAGRDVVIYGTHGHDLAGWFPGFDIRPLPSESEIGVLEKYAAIVQMDQDKPIAGLGQRYPQYAAIKSWPGVEDASSRKRHPRGHGGRHGEFHHGHIRYNGVMIRFRYYTQARFGLTEWVPDTGLRPPGHLRARVHARRIVIHPTSSEQARCWKPSQYVALATELRARGFEPTFVLAPNERPAWRALLAPHGLPILEAPDLARTAAAIYESGWFIGTDSGIGHLASACGVPTVTIVDRPRNMNSWRPMWAPGLIVRPWWLPLRQLRRKYWREATTVGRVLRTFDKLRQRVGGARHDKAPPARRP</sequence>
<dbReference type="SUPFAM" id="SSF53756">
    <property type="entry name" value="UDP-Glycosyltransferase/glycogen phosphorylase"/>
    <property type="match status" value="1"/>
</dbReference>
<dbReference type="RefSeq" id="WP_066353731.1">
    <property type="nucleotide sequence ID" value="NZ_CBCSFJ010000033.1"/>
</dbReference>
<dbReference type="Proteomes" id="UP000092213">
    <property type="component" value="Chromosome"/>
</dbReference>
<dbReference type="OrthoDB" id="9797795at2"/>
<keyword evidence="1" id="KW-0328">Glycosyltransferase</keyword>
<dbReference type="InterPro" id="IPR002201">
    <property type="entry name" value="Glyco_trans_9"/>
</dbReference>
<evidence type="ECO:0000313" key="3">
    <source>
        <dbReference type="EMBL" id="ANN68152.1"/>
    </source>
</evidence>
<dbReference type="KEGG" id="bbro:BAU06_19260"/>
<dbReference type="PANTHER" id="PTHR30160">
    <property type="entry name" value="TETRAACYLDISACCHARIDE 4'-KINASE-RELATED"/>
    <property type="match status" value="1"/>
</dbReference>
<dbReference type="GO" id="GO:0008713">
    <property type="term" value="F:ADP-heptose-lipopolysaccharide heptosyltransferase activity"/>
    <property type="evidence" value="ECO:0007669"/>
    <property type="project" value="TreeGrafter"/>
</dbReference>
<evidence type="ECO:0008006" key="7">
    <source>
        <dbReference type="Google" id="ProtNLM"/>
    </source>
</evidence>
<name>A0A193G091_9BORD</name>
<dbReference type="Pfam" id="PF01075">
    <property type="entry name" value="Glyco_transf_9"/>
    <property type="match status" value="1"/>
</dbReference>
<dbReference type="STRING" id="463025.BAU08_19760"/>
<dbReference type="InterPro" id="IPR051199">
    <property type="entry name" value="LPS_LOS_Heptosyltrfase"/>
</dbReference>
<dbReference type="AlphaFoldDB" id="A0A193G091"/>
<dbReference type="EMBL" id="CP016171">
    <property type="protein sequence ID" value="ANN73285.1"/>
    <property type="molecule type" value="Genomic_DNA"/>
</dbReference>
<dbReference type="GO" id="GO:0005829">
    <property type="term" value="C:cytosol"/>
    <property type="evidence" value="ECO:0007669"/>
    <property type="project" value="TreeGrafter"/>
</dbReference>
<dbReference type="Gene3D" id="3.40.50.2000">
    <property type="entry name" value="Glycogen Phosphorylase B"/>
    <property type="match status" value="1"/>
</dbReference>
<gene>
    <name evidence="3" type="ORF">BAU06_19260</name>
    <name evidence="4" type="ORF">BAU08_19760</name>
</gene>
<accession>A0A193G091</accession>
<dbReference type="GO" id="GO:0009244">
    <property type="term" value="P:lipopolysaccharide core region biosynthetic process"/>
    <property type="evidence" value="ECO:0007669"/>
    <property type="project" value="TreeGrafter"/>
</dbReference>
<proteinExistence type="predicted"/>
<evidence type="ECO:0000313" key="5">
    <source>
        <dbReference type="Proteomes" id="UP000091897"/>
    </source>
</evidence>
<evidence type="ECO:0000313" key="4">
    <source>
        <dbReference type="EMBL" id="ANN73285.1"/>
    </source>
</evidence>
<evidence type="ECO:0000256" key="1">
    <source>
        <dbReference type="ARBA" id="ARBA00022676"/>
    </source>
</evidence>
<protein>
    <recommendedName>
        <fullName evidence="7">Glycosyl transferase</fullName>
    </recommendedName>
</protein>
<reference evidence="5 6" key="1">
    <citation type="submission" date="2016-06" db="EMBL/GenBank/DDBJ databases">
        <title>Complete genome sequences of Bordetella bronchialis and Bordetella flabilis.</title>
        <authorList>
            <person name="LiPuma J.J."/>
            <person name="Spilker T."/>
        </authorList>
    </citation>
    <scope>NUCLEOTIDE SEQUENCE [LARGE SCALE GENOMIC DNA]</scope>
    <source>
        <strain evidence="4 6">AU17976</strain>
        <strain evidence="3 5">AU3182</strain>
    </source>
</reference>
<organism evidence="4 6">
    <name type="scientific">Bordetella bronchialis</name>
    <dbReference type="NCBI Taxonomy" id="463025"/>
    <lineage>
        <taxon>Bacteria</taxon>
        <taxon>Pseudomonadati</taxon>
        <taxon>Pseudomonadota</taxon>
        <taxon>Betaproteobacteria</taxon>
        <taxon>Burkholderiales</taxon>
        <taxon>Alcaligenaceae</taxon>
        <taxon>Bordetella</taxon>
    </lineage>
</organism>
<keyword evidence="5" id="KW-1185">Reference proteome</keyword>
<evidence type="ECO:0000313" key="6">
    <source>
        <dbReference type="Proteomes" id="UP000092213"/>
    </source>
</evidence>
<dbReference type="EMBL" id="CP016170">
    <property type="protein sequence ID" value="ANN68152.1"/>
    <property type="molecule type" value="Genomic_DNA"/>
</dbReference>
<keyword evidence="2" id="KW-0808">Transferase</keyword>